<name>A0A9X0CHA0_9CNID</name>
<reference evidence="2" key="1">
    <citation type="submission" date="2023-01" db="EMBL/GenBank/DDBJ databases">
        <title>Genome assembly of the deep-sea coral Lophelia pertusa.</title>
        <authorList>
            <person name="Herrera S."/>
            <person name="Cordes E."/>
        </authorList>
    </citation>
    <scope>NUCLEOTIDE SEQUENCE</scope>
    <source>
        <strain evidence="2">USNM1676648</strain>
        <tissue evidence="2">Polyp</tissue>
    </source>
</reference>
<feature type="compositionally biased region" description="Pro residues" evidence="1">
    <location>
        <begin position="187"/>
        <end position="215"/>
    </location>
</feature>
<proteinExistence type="predicted"/>
<accession>A0A9X0CHA0</accession>
<gene>
    <name evidence="2" type="ORF">OS493_014844</name>
</gene>
<sequence length="333" mass="35545">MDNRFPIPLIWFLIRHRHPLLCLCAYQYARRELRGKPQGNSQMLEPQLLQFLHRLGFQTGPTFNAEDPEGKSKLLLNGAPTILEPVVPGCPEFRNVSVNSEQAGTAQSNTSLISSHAPPAGTPPTSPPRPLSFLPPKYAPPAPASAPAPAPVPVPAPAPAPAPAPPMPTAPMPPAQPSSTTVASPPALSPPAAPPASPPLPLGPAPAPAPAPSPSSVPGSKSSQSDNGSIHYHYHYYQSKTPAPVHACPSGCSESALCPSSCLLHCCKRDLSDLDEYFDEDDEDAIKKRDCLCVRKCRKLGSKRKIRNMRCMLSCSRTCKDALHTRGNKAKVK</sequence>
<evidence type="ECO:0000313" key="3">
    <source>
        <dbReference type="Proteomes" id="UP001163046"/>
    </source>
</evidence>
<feature type="compositionally biased region" description="Polar residues" evidence="1">
    <location>
        <begin position="100"/>
        <end position="114"/>
    </location>
</feature>
<dbReference type="Proteomes" id="UP001163046">
    <property type="component" value="Unassembled WGS sequence"/>
</dbReference>
<evidence type="ECO:0000313" key="2">
    <source>
        <dbReference type="EMBL" id="KAJ7334521.1"/>
    </source>
</evidence>
<protein>
    <submittedName>
        <fullName evidence="2">Uncharacterized protein</fullName>
    </submittedName>
</protein>
<feature type="compositionally biased region" description="Pro residues" evidence="1">
    <location>
        <begin position="120"/>
        <end position="130"/>
    </location>
</feature>
<feature type="region of interest" description="Disordered" evidence="1">
    <location>
        <begin position="163"/>
        <end position="228"/>
    </location>
</feature>
<feature type="compositionally biased region" description="Pro residues" evidence="1">
    <location>
        <begin position="137"/>
        <end position="151"/>
    </location>
</feature>
<keyword evidence="3" id="KW-1185">Reference proteome</keyword>
<dbReference type="EMBL" id="MU827784">
    <property type="protein sequence ID" value="KAJ7334521.1"/>
    <property type="molecule type" value="Genomic_DNA"/>
</dbReference>
<feature type="region of interest" description="Disordered" evidence="1">
    <location>
        <begin position="100"/>
        <end position="151"/>
    </location>
</feature>
<comment type="caution">
    <text evidence="2">The sequence shown here is derived from an EMBL/GenBank/DDBJ whole genome shotgun (WGS) entry which is preliminary data.</text>
</comment>
<organism evidence="2 3">
    <name type="scientific">Desmophyllum pertusum</name>
    <dbReference type="NCBI Taxonomy" id="174260"/>
    <lineage>
        <taxon>Eukaryota</taxon>
        <taxon>Metazoa</taxon>
        <taxon>Cnidaria</taxon>
        <taxon>Anthozoa</taxon>
        <taxon>Hexacorallia</taxon>
        <taxon>Scleractinia</taxon>
        <taxon>Caryophylliina</taxon>
        <taxon>Caryophylliidae</taxon>
        <taxon>Desmophyllum</taxon>
    </lineage>
</organism>
<feature type="compositionally biased region" description="Pro residues" evidence="1">
    <location>
        <begin position="163"/>
        <end position="176"/>
    </location>
</feature>
<feature type="compositionally biased region" description="Low complexity" evidence="1">
    <location>
        <begin position="216"/>
        <end position="225"/>
    </location>
</feature>
<feature type="compositionally biased region" description="Low complexity" evidence="1">
    <location>
        <begin position="177"/>
        <end position="186"/>
    </location>
</feature>
<evidence type="ECO:0000256" key="1">
    <source>
        <dbReference type="SAM" id="MobiDB-lite"/>
    </source>
</evidence>
<dbReference type="AlphaFoldDB" id="A0A9X0CHA0"/>